<dbReference type="AlphaFoldDB" id="A0A5B0N6I8"/>
<evidence type="ECO:0000313" key="2">
    <source>
        <dbReference type="EMBL" id="KAA1122893.1"/>
    </source>
</evidence>
<name>A0A5B0N6I8_PUCGR</name>
<dbReference type="EMBL" id="VDEP01000214">
    <property type="protein sequence ID" value="KAA1122893.1"/>
    <property type="molecule type" value="Genomic_DNA"/>
</dbReference>
<proteinExistence type="predicted"/>
<dbReference type="EMBL" id="VSWC01000118">
    <property type="protein sequence ID" value="KAA1083760.1"/>
    <property type="molecule type" value="Genomic_DNA"/>
</dbReference>
<protein>
    <submittedName>
        <fullName evidence="1">Uncharacterized protein</fullName>
    </submittedName>
</protein>
<comment type="caution">
    <text evidence="1">The sequence shown here is derived from an EMBL/GenBank/DDBJ whole genome shotgun (WGS) entry which is preliminary data.</text>
</comment>
<evidence type="ECO:0000313" key="4">
    <source>
        <dbReference type="Proteomes" id="UP000325313"/>
    </source>
</evidence>
<organism evidence="1 3">
    <name type="scientific">Puccinia graminis f. sp. tritici</name>
    <dbReference type="NCBI Taxonomy" id="56615"/>
    <lineage>
        <taxon>Eukaryota</taxon>
        <taxon>Fungi</taxon>
        <taxon>Dikarya</taxon>
        <taxon>Basidiomycota</taxon>
        <taxon>Pucciniomycotina</taxon>
        <taxon>Pucciniomycetes</taxon>
        <taxon>Pucciniales</taxon>
        <taxon>Pucciniaceae</taxon>
        <taxon>Puccinia</taxon>
    </lineage>
</organism>
<evidence type="ECO:0000313" key="1">
    <source>
        <dbReference type="EMBL" id="KAA1083760.1"/>
    </source>
</evidence>
<reference evidence="3 4" key="1">
    <citation type="submission" date="2019-05" db="EMBL/GenBank/DDBJ databases">
        <title>Emergence of the Ug99 lineage of the wheat stem rust pathogen through somatic hybridization.</title>
        <authorList>
            <person name="Li F."/>
            <person name="Upadhyaya N.M."/>
            <person name="Sperschneider J."/>
            <person name="Matny O."/>
            <person name="Nguyen-Phuc H."/>
            <person name="Mago R."/>
            <person name="Raley C."/>
            <person name="Miller M.E."/>
            <person name="Silverstein K.A.T."/>
            <person name="Henningsen E."/>
            <person name="Hirsch C.D."/>
            <person name="Visser B."/>
            <person name="Pretorius Z.A."/>
            <person name="Steffenson B.J."/>
            <person name="Schwessinger B."/>
            <person name="Dodds P.N."/>
            <person name="Figueroa M."/>
        </authorList>
    </citation>
    <scope>NUCLEOTIDE SEQUENCE [LARGE SCALE GENOMIC DNA]</scope>
    <source>
        <strain evidence="1">21-0</strain>
        <strain evidence="2 4">Ug99</strain>
    </source>
</reference>
<gene>
    <name evidence="1" type="ORF">PGT21_006069</name>
    <name evidence="2" type="ORF">PGTUg99_010994</name>
</gene>
<accession>A0A5B0N6I8</accession>
<keyword evidence="3" id="KW-1185">Reference proteome</keyword>
<dbReference type="Proteomes" id="UP000324748">
    <property type="component" value="Unassembled WGS sequence"/>
</dbReference>
<sequence>MDQNKSPVVTPGRITTNRFKSLAATPHLFITRVNYSPWGNPIDTPFFTIQPQSVTFKPLPVVRAQITR</sequence>
<evidence type="ECO:0000313" key="3">
    <source>
        <dbReference type="Proteomes" id="UP000324748"/>
    </source>
</evidence>
<dbReference type="Proteomes" id="UP000325313">
    <property type="component" value="Unassembled WGS sequence"/>
</dbReference>